<organism evidence="3">
    <name type="scientific">Tuwongella immobilis</name>
    <dbReference type="NCBI Taxonomy" id="692036"/>
    <lineage>
        <taxon>Bacteria</taxon>
        <taxon>Pseudomonadati</taxon>
        <taxon>Planctomycetota</taxon>
        <taxon>Planctomycetia</taxon>
        <taxon>Gemmatales</taxon>
        <taxon>Gemmataceae</taxon>
        <taxon>Tuwongella</taxon>
    </lineage>
</organism>
<name>A0A6C2YNY2_9BACT</name>
<gene>
    <name evidence="3" type="ORF">GMBLW1_08830</name>
</gene>
<dbReference type="InParanoid" id="A0A6C2YNY2"/>
<sequence>MSKRNSNKKHHKRTSQSVVAMQESELPSSATREQKPTTLDVILKYNGVFALIVSFAAIWISQRQTNIAQATLDLQSGNHEPKSQMADVYPQFVDFLDHERSDFAGINQPLYDSLIKMSLKTPMLYINNTGDYPIDSIKLETRFLEGILNGKLDFDFNNPPSDWHKSLTPVILKRVEKEEIQLPQLWKPGTGIQIPIMKGLIGQMMRVQSKTLKDTSHLGLFEISVFLRCAGSSVYHYSGQVLKYPCIWKPSGFSEIECQNFLETYQEKIEFGPIVPVNLKNVDRQTFNTRIFNGKSFETSKLN</sequence>
<reference evidence="3" key="1">
    <citation type="submission" date="2019-04" db="EMBL/GenBank/DDBJ databases">
        <authorList>
            <consortium name="Science for Life Laboratories"/>
        </authorList>
    </citation>
    <scope>NUCLEOTIDE SEQUENCE</scope>
    <source>
        <strain evidence="3">MBLW1</strain>
    </source>
</reference>
<feature type="transmembrane region" description="Helical" evidence="2">
    <location>
        <begin position="42"/>
        <end position="60"/>
    </location>
</feature>
<keyword evidence="2" id="KW-0472">Membrane</keyword>
<dbReference type="EMBL" id="LR593887">
    <property type="protein sequence ID" value="VTS03318.1"/>
    <property type="molecule type" value="Genomic_DNA"/>
</dbReference>
<dbReference type="RefSeq" id="WP_162658186.1">
    <property type="nucleotide sequence ID" value="NZ_LR593887.1"/>
</dbReference>
<keyword evidence="2" id="KW-0812">Transmembrane</keyword>
<protein>
    <submittedName>
        <fullName evidence="3">Uncharacterized protein</fullName>
    </submittedName>
</protein>
<dbReference type="KEGG" id="tim:GMBLW1_08830"/>
<evidence type="ECO:0000256" key="2">
    <source>
        <dbReference type="SAM" id="Phobius"/>
    </source>
</evidence>
<feature type="compositionally biased region" description="Basic residues" evidence="1">
    <location>
        <begin position="1"/>
        <end position="14"/>
    </location>
</feature>
<dbReference type="EMBL" id="LR586016">
    <property type="protein sequence ID" value="VIP03077.1"/>
    <property type="molecule type" value="Genomic_DNA"/>
</dbReference>
<dbReference type="Proteomes" id="UP000464378">
    <property type="component" value="Chromosome"/>
</dbReference>
<evidence type="ECO:0000256" key="1">
    <source>
        <dbReference type="SAM" id="MobiDB-lite"/>
    </source>
</evidence>
<feature type="region of interest" description="Disordered" evidence="1">
    <location>
        <begin position="1"/>
        <end position="33"/>
    </location>
</feature>
<dbReference type="AlphaFoldDB" id="A0A6C2YNY2"/>
<keyword evidence="2" id="KW-1133">Transmembrane helix</keyword>
<evidence type="ECO:0000313" key="3">
    <source>
        <dbReference type="EMBL" id="VIP03077.1"/>
    </source>
</evidence>
<keyword evidence="4" id="KW-1185">Reference proteome</keyword>
<evidence type="ECO:0000313" key="4">
    <source>
        <dbReference type="Proteomes" id="UP000464378"/>
    </source>
</evidence>
<proteinExistence type="predicted"/>
<accession>A0A6C2YNY2</accession>
<feature type="compositionally biased region" description="Polar residues" evidence="1">
    <location>
        <begin position="15"/>
        <end position="31"/>
    </location>
</feature>